<dbReference type="Proteomes" id="UP000095287">
    <property type="component" value="Unplaced"/>
</dbReference>
<dbReference type="AlphaFoldDB" id="A0A1I7Y4S4"/>
<reference evidence="2" key="1">
    <citation type="submission" date="2016-11" db="UniProtKB">
        <authorList>
            <consortium name="WormBaseParasite"/>
        </authorList>
    </citation>
    <scope>IDENTIFICATION</scope>
</reference>
<organism evidence="1 2">
    <name type="scientific">Steinernema glaseri</name>
    <dbReference type="NCBI Taxonomy" id="37863"/>
    <lineage>
        <taxon>Eukaryota</taxon>
        <taxon>Metazoa</taxon>
        <taxon>Ecdysozoa</taxon>
        <taxon>Nematoda</taxon>
        <taxon>Chromadorea</taxon>
        <taxon>Rhabditida</taxon>
        <taxon>Tylenchina</taxon>
        <taxon>Panagrolaimomorpha</taxon>
        <taxon>Strongyloidoidea</taxon>
        <taxon>Steinernematidae</taxon>
        <taxon>Steinernema</taxon>
    </lineage>
</organism>
<evidence type="ECO:0000313" key="1">
    <source>
        <dbReference type="Proteomes" id="UP000095287"/>
    </source>
</evidence>
<accession>A0A1I7Y4S4</accession>
<sequence length="70" mass="7861">MWMCLRRSREEDYKAKSICFFLFKVNCFSLNYQIEALCSSAAVVNDLFLKTGDASGDAFGCSSGMTAVRR</sequence>
<proteinExistence type="predicted"/>
<protein>
    <submittedName>
        <fullName evidence="2">Cellulase</fullName>
    </submittedName>
</protein>
<dbReference type="WBParaSite" id="L893_g12475.t1">
    <property type="protein sequence ID" value="L893_g12475.t1"/>
    <property type="gene ID" value="L893_g12475"/>
</dbReference>
<evidence type="ECO:0000313" key="2">
    <source>
        <dbReference type="WBParaSite" id="L893_g12475.t1"/>
    </source>
</evidence>
<name>A0A1I7Y4S4_9BILA</name>
<keyword evidence="1" id="KW-1185">Reference proteome</keyword>